<dbReference type="AlphaFoldDB" id="A0A2W7S086"/>
<dbReference type="PANTHER" id="PTHR10443">
    <property type="entry name" value="MICROSOMAL DIPEPTIDASE"/>
    <property type="match status" value="1"/>
</dbReference>
<dbReference type="OrthoDB" id="9804920at2"/>
<dbReference type="GO" id="GO:0006508">
    <property type="term" value="P:proteolysis"/>
    <property type="evidence" value="ECO:0007669"/>
    <property type="project" value="InterPro"/>
</dbReference>
<dbReference type="EMBL" id="QKZV01000008">
    <property type="protein sequence ID" value="PZX60807.1"/>
    <property type="molecule type" value="Genomic_DNA"/>
</dbReference>
<dbReference type="PANTHER" id="PTHR10443:SF12">
    <property type="entry name" value="DIPEPTIDASE"/>
    <property type="match status" value="1"/>
</dbReference>
<dbReference type="InterPro" id="IPR032466">
    <property type="entry name" value="Metal_Hydrolase"/>
</dbReference>
<reference evidence="1 2" key="1">
    <citation type="submission" date="2018-06" db="EMBL/GenBank/DDBJ databases">
        <title>Genomic Encyclopedia of Archaeal and Bacterial Type Strains, Phase II (KMG-II): from individual species to whole genera.</title>
        <authorList>
            <person name="Goeker M."/>
        </authorList>
    </citation>
    <scope>NUCLEOTIDE SEQUENCE [LARGE SCALE GENOMIC DNA]</scope>
    <source>
        <strain evidence="1 2">DSM 23241</strain>
    </source>
</reference>
<sequence>MIHTKIGLLFFVFCIGLSVHAQRYERITQNAILVDTHNDILSACIEKKVSLDNDLTNITMSDLNRFKKGGVDVQFFSVWCDGDQRNPFDFANREMDTLYAVAKRNPNKIVIVKNYQQLLQTVKAHQLAAMFGVEGGHMIENDLKKLDSLYNRGARYLTLTWNNSNSWATSAMDETLNAKTITHKGLTDFGKQVVRHMNALGMLIDVSHTGEQTFWDVIHTTTKPIIASHSDVYNICPVFRNLKDEQIKAIGKNGGVIQLNFYSGFLDSTFMQKQQQFSVSHKMELDSLIHKGMQRDYALTWLFQKYATEVNGWRPSLSLLLDHLDYIVRLIGVDHVGLGSDFDGINSAPQQLDDVTSYALITKGLMQRGYNKKDIEKILGGNLLRVLKQNEN</sequence>
<dbReference type="Gene3D" id="3.20.20.140">
    <property type="entry name" value="Metal-dependent hydrolases"/>
    <property type="match status" value="1"/>
</dbReference>
<keyword evidence="2" id="KW-1185">Reference proteome</keyword>
<comment type="caution">
    <text evidence="1">The sequence shown here is derived from an EMBL/GenBank/DDBJ whole genome shotgun (WGS) entry which is preliminary data.</text>
</comment>
<evidence type="ECO:0000313" key="2">
    <source>
        <dbReference type="Proteomes" id="UP000249720"/>
    </source>
</evidence>
<name>A0A2W7S086_9BACT</name>
<dbReference type="RefSeq" id="WP_111296598.1">
    <property type="nucleotide sequence ID" value="NZ_QKZV01000008.1"/>
</dbReference>
<proteinExistence type="predicted"/>
<evidence type="ECO:0000313" key="1">
    <source>
        <dbReference type="EMBL" id="PZX60807.1"/>
    </source>
</evidence>
<dbReference type="SUPFAM" id="SSF51556">
    <property type="entry name" value="Metallo-dependent hydrolases"/>
    <property type="match status" value="1"/>
</dbReference>
<dbReference type="InterPro" id="IPR008257">
    <property type="entry name" value="Pept_M19"/>
</dbReference>
<protein>
    <submittedName>
        <fullName evidence="1">Membrane dipeptidase</fullName>
    </submittedName>
</protein>
<dbReference type="GO" id="GO:0070573">
    <property type="term" value="F:metallodipeptidase activity"/>
    <property type="evidence" value="ECO:0007669"/>
    <property type="project" value="InterPro"/>
</dbReference>
<dbReference type="Proteomes" id="UP000249720">
    <property type="component" value="Unassembled WGS sequence"/>
</dbReference>
<dbReference type="Pfam" id="PF01244">
    <property type="entry name" value="Peptidase_M19"/>
    <property type="match status" value="1"/>
</dbReference>
<accession>A0A2W7S086</accession>
<gene>
    <name evidence="1" type="ORF">LX80_02291</name>
</gene>
<dbReference type="PROSITE" id="PS51365">
    <property type="entry name" value="RENAL_DIPEPTIDASE_2"/>
    <property type="match status" value="1"/>
</dbReference>
<dbReference type="CDD" id="cd01301">
    <property type="entry name" value="rDP_like"/>
    <property type="match status" value="1"/>
</dbReference>
<organism evidence="1 2">
    <name type="scientific">Hydrotalea sandarakina</name>
    <dbReference type="NCBI Taxonomy" id="1004304"/>
    <lineage>
        <taxon>Bacteria</taxon>
        <taxon>Pseudomonadati</taxon>
        <taxon>Bacteroidota</taxon>
        <taxon>Chitinophagia</taxon>
        <taxon>Chitinophagales</taxon>
        <taxon>Chitinophagaceae</taxon>
        <taxon>Hydrotalea</taxon>
    </lineage>
</organism>